<dbReference type="RefSeq" id="WP_085821514.1">
    <property type="nucleotide sequence ID" value="NZ_FWFP01000002.1"/>
</dbReference>
<gene>
    <name evidence="2" type="ORF">RUM8411_00998</name>
</gene>
<evidence type="ECO:0000256" key="1">
    <source>
        <dbReference type="SAM" id="MobiDB-lite"/>
    </source>
</evidence>
<dbReference type="EMBL" id="FWFP01000002">
    <property type="protein sequence ID" value="SLN25052.1"/>
    <property type="molecule type" value="Genomic_DNA"/>
</dbReference>
<evidence type="ECO:0000313" key="3">
    <source>
        <dbReference type="Proteomes" id="UP000193778"/>
    </source>
</evidence>
<proteinExistence type="predicted"/>
<dbReference type="Proteomes" id="UP000193778">
    <property type="component" value="Unassembled WGS sequence"/>
</dbReference>
<dbReference type="InterPro" id="IPR022201">
    <property type="entry name" value="DUF3726"/>
</dbReference>
<sequence length="209" mass="21867">MSFSLNEVESTSKRAARGAGYSWGHAEEAAKATRWLCAQGLDGVGALAQLLQLDLVKPPEAPAPDMNEDGRISQSMLCPLTAGPAVSDRAQHITGSAVSLSNLAMPILLLPFAANAARLLKSCITVTFDGVDIVTDGFAISNPSTTPDHAKTVSVRVGGTLTGTVQQQTRATPDPADWTTLNRIAHRTYAPATEESRLRGAGAGLSDND</sequence>
<feature type="region of interest" description="Disordered" evidence="1">
    <location>
        <begin position="190"/>
        <end position="209"/>
    </location>
</feature>
<keyword evidence="3" id="KW-1185">Reference proteome</keyword>
<evidence type="ECO:0000313" key="2">
    <source>
        <dbReference type="EMBL" id="SLN25052.1"/>
    </source>
</evidence>
<dbReference type="AlphaFoldDB" id="A0A1X6YMG9"/>
<protein>
    <recommendedName>
        <fullName evidence="4">DUF3726 domain-containing protein</fullName>
    </recommendedName>
</protein>
<dbReference type="OrthoDB" id="8420038at2"/>
<organism evidence="2 3">
    <name type="scientific">Ruegeria meonggei</name>
    <dbReference type="NCBI Taxonomy" id="1446476"/>
    <lineage>
        <taxon>Bacteria</taxon>
        <taxon>Pseudomonadati</taxon>
        <taxon>Pseudomonadota</taxon>
        <taxon>Alphaproteobacteria</taxon>
        <taxon>Rhodobacterales</taxon>
        <taxon>Roseobacteraceae</taxon>
        <taxon>Ruegeria</taxon>
    </lineage>
</organism>
<name>A0A1X6YMG9_9RHOB</name>
<evidence type="ECO:0008006" key="4">
    <source>
        <dbReference type="Google" id="ProtNLM"/>
    </source>
</evidence>
<accession>A0A1X6YMG9</accession>
<dbReference type="Pfam" id="PF12525">
    <property type="entry name" value="DUF3726"/>
    <property type="match status" value="1"/>
</dbReference>
<reference evidence="3" key="1">
    <citation type="submission" date="2017-03" db="EMBL/GenBank/DDBJ databases">
        <authorList>
            <person name="Rodrigo-Torres L."/>
            <person name="Arahal R.D."/>
            <person name="Lucena T."/>
        </authorList>
    </citation>
    <scope>NUCLEOTIDE SEQUENCE [LARGE SCALE GENOMIC DNA]</scope>
    <source>
        <strain evidence="3">CECT 8411</strain>
    </source>
</reference>